<dbReference type="OrthoDB" id="3356781at2759"/>
<dbReference type="GO" id="GO:0019843">
    <property type="term" value="F:rRNA binding"/>
    <property type="evidence" value="ECO:0007669"/>
    <property type="project" value="UniProtKB-KW"/>
</dbReference>
<dbReference type="Pfam" id="PF01479">
    <property type="entry name" value="S4"/>
    <property type="match status" value="1"/>
</dbReference>
<keyword evidence="10" id="KW-1185">Reference proteome</keyword>
<keyword evidence="2 6" id="KW-0699">rRNA-binding</keyword>
<dbReference type="GO" id="GO:0005763">
    <property type="term" value="C:mitochondrial small ribosomal subunit"/>
    <property type="evidence" value="ECO:0007669"/>
    <property type="project" value="TreeGrafter"/>
</dbReference>
<feature type="domain" description="RNA-binding S4" evidence="8">
    <location>
        <begin position="139"/>
        <end position="197"/>
    </location>
</feature>
<gene>
    <name evidence="9" type="ORF">CALCODRAFT_551312</name>
</gene>
<comment type="similarity">
    <text evidence="1">Belongs to the universal ribosomal protein uS4 family.</text>
</comment>
<reference evidence="9 10" key="1">
    <citation type="journal article" date="2016" name="Mol. Biol. Evol.">
        <title>Comparative Genomics of Early-Diverging Mushroom-Forming Fungi Provides Insights into the Origins of Lignocellulose Decay Capabilities.</title>
        <authorList>
            <person name="Nagy L.G."/>
            <person name="Riley R."/>
            <person name="Tritt A."/>
            <person name="Adam C."/>
            <person name="Daum C."/>
            <person name="Floudas D."/>
            <person name="Sun H."/>
            <person name="Yadav J.S."/>
            <person name="Pangilinan J."/>
            <person name="Larsson K.H."/>
            <person name="Matsuura K."/>
            <person name="Barry K."/>
            <person name="Labutti K."/>
            <person name="Kuo R."/>
            <person name="Ohm R.A."/>
            <person name="Bhattacharya S.S."/>
            <person name="Shirouzu T."/>
            <person name="Yoshinaga Y."/>
            <person name="Martin F.M."/>
            <person name="Grigoriev I.V."/>
            <person name="Hibbett D.S."/>
        </authorList>
    </citation>
    <scope>NUCLEOTIDE SEQUENCE [LARGE SCALE GENOMIC DNA]</scope>
    <source>
        <strain evidence="9 10">HHB12733</strain>
    </source>
</reference>
<organism evidence="9 10">
    <name type="scientific">Calocera cornea HHB12733</name>
    <dbReference type="NCBI Taxonomy" id="1353952"/>
    <lineage>
        <taxon>Eukaryota</taxon>
        <taxon>Fungi</taxon>
        <taxon>Dikarya</taxon>
        <taxon>Basidiomycota</taxon>
        <taxon>Agaricomycotina</taxon>
        <taxon>Dacrymycetes</taxon>
        <taxon>Dacrymycetales</taxon>
        <taxon>Dacrymycetaceae</taxon>
        <taxon>Calocera</taxon>
    </lineage>
</organism>
<dbReference type="EMBL" id="KV424018">
    <property type="protein sequence ID" value="KZT54260.1"/>
    <property type="molecule type" value="Genomic_DNA"/>
</dbReference>
<dbReference type="InterPro" id="IPR022801">
    <property type="entry name" value="Ribosomal_uS4"/>
</dbReference>
<evidence type="ECO:0000259" key="8">
    <source>
        <dbReference type="SMART" id="SM00363"/>
    </source>
</evidence>
<dbReference type="InterPro" id="IPR002942">
    <property type="entry name" value="S4_RNA-bd"/>
</dbReference>
<sequence length="344" mass="39373">MRDKGVYNKLRALPRMSWSPHNLYNMWLRTVGPLTKDHDLKTTADSLFKQHWKAKRYIRGYHGDFIGETKFKRWYLPASLPDVRARRRHATNTNPNEENLALLAERVKQVAHQEKKRAKDEADSGRTPVGSLFLSELERRLDFVIFRSCLAPSVYHARHVIIRGAVKLNGKEHTNPNTRMNPGDMLSVDPSAIPFLRKDALKDTWTYGSIIGHPQSNESADGTEDSEDDASTSFPSAPDSKSEPTTMCSVVNSINGTVFHLPPYASPFLFIPAYLEVNFPTCSTVYVRHPTARPGYSEIPTPYDADGELMRLAWEWYSRIRPRMRSKRSLYMSPDRTFGSWPML</sequence>
<dbReference type="InterPro" id="IPR018079">
    <property type="entry name" value="Ribosomal_uS4_CS"/>
</dbReference>
<feature type="compositionally biased region" description="Acidic residues" evidence="7">
    <location>
        <begin position="221"/>
        <end position="230"/>
    </location>
</feature>
<dbReference type="Proteomes" id="UP000076842">
    <property type="component" value="Unassembled WGS sequence"/>
</dbReference>
<evidence type="ECO:0000313" key="10">
    <source>
        <dbReference type="Proteomes" id="UP000076842"/>
    </source>
</evidence>
<dbReference type="PANTHER" id="PTHR11831">
    <property type="entry name" value="30S 40S RIBOSOMAL PROTEIN"/>
    <property type="match status" value="1"/>
</dbReference>
<dbReference type="STRING" id="1353952.A0A165E7F7"/>
<evidence type="ECO:0000256" key="2">
    <source>
        <dbReference type="ARBA" id="ARBA00022730"/>
    </source>
</evidence>
<dbReference type="PROSITE" id="PS50889">
    <property type="entry name" value="S4"/>
    <property type="match status" value="1"/>
</dbReference>
<protein>
    <submittedName>
        <fullName evidence="9">Alpha-L RNA-binding motif-containing protein</fullName>
    </submittedName>
</protein>
<keyword evidence="3 6" id="KW-0694">RNA-binding</keyword>
<dbReference type="CDD" id="cd00165">
    <property type="entry name" value="S4"/>
    <property type="match status" value="1"/>
</dbReference>
<dbReference type="PANTHER" id="PTHR11831:SF4">
    <property type="entry name" value="SMALL RIBOSOMAL SUBUNIT PROTEIN US4M"/>
    <property type="match status" value="1"/>
</dbReference>
<evidence type="ECO:0000256" key="1">
    <source>
        <dbReference type="ARBA" id="ARBA00007465"/>
    </source>
</evidence>
<evidence type="ECO:0000256" key="6">
    <source>
        <dbReference type="PROSITE-ProRule" id="PRU00182"/>
    </source>
</evidence>
<dbReference type="GO" id="GO:0042274">
    <property type="term" value="P:ribosomal small subunit biogenesis"/>
    <property type="evidence" value="ECO:0007669"/>
    <property type="project" value="TreeGrafter"/>
</dbReference>
<accession>A0A165E7F7</accession>
<feature type="region of interest" description="Disordered" evidence="7">
    <location>
        <begin position="212"/>
        <end position="245"/>
    </location>
</feature>
<evidence type="ECO:0000256" key="4">
    <source>
        <dbReference type="ARBA" id="ARBA00022980"/>
    </source>
</evidence>
<evidence type="ECO:0000256" key="5">
    <source>
        <dbReference type="ARBA" id="ARBA00023274"/>
    </source>
</evidence>
<dbReference type="SMART" id="SM00363">
    <property type="entry name" value="S4"/>
    <property type="match status" value="1"/>
</dbReference>
<dbReference type="AlphaFoldDB" id="A0A165E7F7"/>
<name>A0A165E7F7_9BASI</name>
<dbReference type="FunCoup" id="A0A165E7F7">
    <property type="interactions" value="36"/>
</dbReference>
<keyword evidence="4" id="KW-0689">Ribosomal protein</keyword>
<keyword evidence="5" id="KW-0687">Ribonucleoprotein</keyword>
<dbReference type="PROSITE" id="PS00632">
    <property type="entry name" value="RIBOSOMAL_S4"/>
    <property type="match status" value="1"/>
</dbReference>
<evidence type="ECO:0000313" key="9">
    <source>
        <dbReference type="EMBL" id="KZT54260.1"/>
    </source>
</evidence>
<dbReference type="GO" id="GO:0003735">
    <property type="term" value="F:structural constituent of ribosome"/>
    <property type="evidence" value="ECO:0007669"/>
    <property type="project" value="TreeGrafter"/>
</dbReference>
<evidence type="ECO:0000256" key="7">
    <source>
        <dbReference type="SAM" id="MobiDB-lite"/>
    </source>
</evidence>
<dbReference type="InParanoid" id="A0A165E7F7"/>
<evidence type="ECO:0000256" key="3">
    <source>
        <dbReference type="ARBA" id="ARBA00022884"/>
    </source>
</evidence>
<proteinExistence type="inferred from homology"/>
<dbReference type="SUPFAM" id="SSF55174">
    <property type="entry name" value="Alpha-L RNA-binding motif"/>
    <property type="match status" value="1"/>
</dbReference>
<dbReference type="Gene3D" id="3.10.290.10">
    <property type="entry name" value="RNA-binding S4 domain"/>
    <property type="match status" value="1"/>
</dbReference>
<dbReference type="InterPro" id="IPR036986">
    <property type="entry name" value="S4_RNA-bd_sf"/>
</dbReference>